<dbReference type="Gene3D" id="1.10.287.70">
    <property type="match status" value="1"/>
</dbReference>
<comment type="caution">
    <text evidence="3">The sequence shown here is derived from an EMBL/GenBank/DDBJ whole genome shotgun (WGS) entry which is preliminary data.</text>
</comment>
<dbReference type="InterPro" id="IPR015449">
    <property type="entry name" value="K_chnl_Ca-activ_SK"/>
</dbReference>
<dbReference type="Pfam" id="PF07885">
    <property type="entry name" value="Ion_trans_2"/>
    <property type="match status" value="1"/>
</dbReference>
<gene>
    <name evidence="3" type="ORF">SteCoe_18135</name>
</gene>
<dbReference type="AlphaFoldDB" id="A0A1R2BX63"/>
<evidence type="ECO:0000313" key="3">
    <source>
        <dbReference type="EMBL" id="OMJ81402.1"/>
    </source>
</evidence>
<evidence type="ECO:0000313" key="4">
    <source>
        <dbReference type="Proteomes" id="UP000187209"/>
    </source>
</evidence>
<feature type="transmembrane region" description="Helical" evidence="1">
    <location>
        <begin position="21"/>
        <end position="40"/>
    </location>
</feature>
<feature type="domain" description="Potassium channel" evidence="2">
    <location>
        <begin position="218"/>
        <end position="297"/>
    </location>
</feature>
<evidence type="ECO:0000259" key="2">
    <source>
        <dbReference type="Pfam" id="PF07885"/>
    </source>
</evidence>
<feature type="transmembrane region" description="Helical" evidence="1">
    <location>
        <begin position="274"/>
        <end position="292"/>
    </location>
</feature>
<dbReference type="PANTHER" id="PTHR10153">
    <property type="entry name" value="SMALL CONDUCTANCE CALCIUM-ACTIVATED POTASSIUM CHANNEL"/>
    <property type="match status" value="1"/>
</dbReference>
<keyword evidence="1" id="KW-1133">Transmembrane helix</keyword>
<keyword evidence="4" id="KW-1185">Reference proteome</keyword>
<protein>
    <recommendedName>
        <fullName evidence="2">Potassium channel domain-containing protein</fullName>
    </recommendedName>
</protein>
<feature type="transmembrane region" description="Helical" evidence="1">
    <location>
        <begin position="212"/>
        <end position="231"/>
    </location>
</feature>
<organism evidence="3 4">
    <name type="scientific">Stentor coeruleus</name>
    <dbReference type="NCBI Taxonomy" id="5963"/>
    <lineage>
        <taxon>Eukaryota</taxon>
        <taxon>Sar</taxon>
        <taxon>Alveolata</taxon>
        <taxon>Ciliophora</taxon>
        <taxon>Postciliodesmatophora</taxon>
        <taxon>Heterotrichea</taxon>
        <taxon>Heterotrichida</taxon>
        <taxon>Stentoridae</taxon>
        <taxon>Stentor</taxon>
    </lineage>
</organism>
<dbReference type="GO" id="GO:0016286">
    <property type="term" value="F:small conductance calcium-activated potassium channel activity"/>
    <property type="evidence" value="ECO:0007669"/>
    <property type="project" value="InterPro"/>
</dbReference>
<accession>A0A1R2BX63</accession>
<reference evidence="3 4" key="1">
    <citation type="submission" date="2016-11" db="EMBL/GenBank/DDBJ databases">
        <title>The macronuclear genome of Stentor coeruleus: a giant cell with tiny introns.</title>
        <authorList>
            <person name="Slabodnick M."/>
            <person name="Ruby J.G."/>
            <person name="Reiff S.B."/>
            <person name="Swart E.C."/>
            <person name="Gosai S."/>
            <person name="Prabakaran S."/>
            <person name="Witkowska E."/>
            <person name="Larue G.E."/>
            <person name="Fisher S."/>
            <person name="Freeman R.M."/>
            <person name="Gunawardena J."/>
            <person name="Chu W."/>
            <person name="Stover N.A."/>
            <person name="Gregory B.D."/>
            <person name="Nowacki M."/>
            <person name="Derisi J."/>
            <person name="Roy S.W."/>
            <person name="Marshall W.F."/>
            <person name="Sood P."/>
        </authorList>
    </citation>
    <scope>NUCLEOTIDE SEQUENCE [LARGE SCALE GENOMIC DNA]</scope>
    <source>
        <strain evidence="3">WM001</strain>
    </source>
</reference>
<dbReference type="Proteomes" id="UP000187209">
    <property type="component" value="Unassembled WGS sequence"/>
</dbReference>
<proteinExistence type="predicted"/>
<dbReference type="InterPro" id="IPR013099">
    <property type="entry name" value="K_chnl_dom"/>
</dbReference>
<name>A0A1R2BX63_9CILI</name>
<dbReference type="EMBL" id="MPUH01000382">
    <property type="protein sequence ID" value="OMJ81402.1"/>
    <property type="molecule type" value="Genomic_DNA"/>
</dbReference>
<feature type="transmembrane region" description="Helical" evidence="1">
    <location>
        <begin position="147"/>
        <end position="168"/>
    </location>
</feature>
<dbReference type="OrthoDB" id="311880at2759"/>
<dbReference type="SUPFAM" id="SSF81324">
    <property type="entry name" value="Voltage-gated potassium channels"/>
    <property type="match status" value="1"/>
</dbReference>
<feature type="transmembrane region" description="Helical" evidence="1">
    <location>
        <begin position="118"/>
        <end position="141"/>
    </location>
</feature>
<keyword evidence="1" id="KW-0812">Transmembrane</keyword>
<keyword evidence="1" id="KW-0472">Membrane</keyword>
<dbReference type="GO" id="GO:0016020">
    <property type="term" value="C:membrane"/>
    <property type="evidence" value="ECO:0007669"/>
    <property type="project" value="InterPro"/>
</dbReference>
<feature type="transmembrane region" description="Helical" evidence="1">
    <location>
        <begin position="67"/>
        <end position="86"/>
    </location>
</feature>
<evidence type="ECO:0000256" key="1">
    <source>
        <dbReference type="SAM" id="Phobius"/>
    </source>
</evidence>
<sequence length="402" mass="47286">MLKKTNKNLYSQCTRLFKTWRAFDASAAFFSMSGIVTSTVDYELNYSPNRKWDQCDESYLHSEGFRWATMLFTGISLIFILLRYYYKHLWMASVYEIRRISINTRAYSRFEYRKKKEVILEFIILSIFPYPQLTTYIHIPIRHNFETVLVCYTVAEILYCIMLCRFFLLIRAISNYTSFQDDRARLSCYHYKTKANFFFSFKCLLAKYPLRMVSLLSLFLIFFSAISYRVFERPLDDFIEEYNSDPFTALWYIFETISTAGYGDVYPFSYPGRTIGVIAYAAGAVIFTLFIVKMQSLTELTQSQDIAFTQISKSKTAAKVLRTGIQYIIYKKKYGVSSTLTKKQYELLIKSTDAFKKYRNQLHKINYSSSKALEEVKNSIDIAKIQARVCKIELNKLIETFS</sequence>